<evidence type="ECO:0000313" key="6">
    <source>
        <dbReference type="EMBL" id="SFK64582.1"/>
    </source>
</evidence>
<dbReference type="Pfam" id="PF04381">
    <property type="entry name" value="RdgC"/>
    <property type="match status" value="1"/>
</dbReference>
<dbReference type="RefSeq" id="WP_090699152.1">
    <property type="nucleotide sequence ID" value="NZ_FOSP01000011.1"/>
</dbReference>
<dbReference type="InterPro" id="IPR007476">
    <property type="entry name" value="RdgC"/>
</dbReference>
<dbReference type="Proteomes" id="UP000199533">
    <property type="component" value="Unassembled WGS sequence"/>
</dbReference>
<dbReference type="PANTHER" id="PTHR38103">
    <property type="entry name" value="RECOMBINATION-ASSOCIATED PROTEIN RDGC"/>
    <property type="match status" value="1"/>
</dbReference>
<keyword evidence="5" id="KW-0233">DNA recombination</keyword>
<dbReference type="AlphaFoldDB" id="A0A1I4B6N3"/>
<reference evidence="7" key="1">
    <citation type="submission" date="2016-10" db="EMBL/GenBank/DDBJ databases">
        <authorList>
            <person name="Varghese N."/>
            <person name="Submissions S."/>
        </authorList>
    </citation>
    <scope>NUCLEOTIDE SEQUENCE [LARGE SCALE GENOMIC DNA]</scope>
    <source>
        <strain evidence="7">Nm69</strain>
    </source>
</reference>
<evidence type="ECO:0000256" key="4">
    <source>
        <dbReference type="ARBA" id="ARBA00022490"/>
    </source>
</evidence>
<dbReference type="EMBL" id="FOSP01000011">
    <property type="protein sequence ID" value="SFK64582.1"/>
    <property type="molecule type" value="Genomic_DNA"/>
</dbReference>
<keyword evidence="7" id="KW-1185">Reference proteome</keyword>
<evidence type="ECO:0000256" key="5">
    <source>
        <dbReference type="ARBA" id="ARBA00023172"/>
    </source>
</evidence>
<keyword evidence="4" id="KW-0963">Cytoplasm</keyword>
<protein>
    <recommendedName>
        <fullName evidence="3">Recombination-associated protein RdgC</fullName>
    </recommendedName>
</protein>
<dbReference type="PANTHER" id="PTHR38103:SF1">
    <property type="entry name" value="RECOMBINATION-ASSOCIATED PROTEIN RDGC"/>
    <property type="match status" value="1"/>
</dbReference>
<dbReference type="GO" id="GO:0006310">
    <property type="term" value="P:DNA recombination"/>
    <property type="evidence" value="ECO:0007669"/>
    <property type="project" value="UniProtKB-KW"/>
</dbReference>
<comment type="similarity">
    <text evidence="2">Belongs to the RdgC family.</text>
</comment>
<dbReference type="OrthoDB" id="5290530at2"/>
<comment type="subcellular location">
    <subcellularLocation>
        <location evidence="1">Cytoplasm</location>
        <location evidence="1">Nucleoid</location>
    </subcellularLocation>
</comment>
<dbReference type="GO" id="GO:0000018">
    <property type="term" value="P:regulation of DNA recombination"/>
    <property type="evidence" value="ECO:0007669"/>
    <property type="project" value="TreeGrafter"/>
</dbReference>
<evidence type="ECO:0000256" key="3">
    <source>
        <dbReference type="ARBA" id="ARBA00022296"/>
    </source>
</evidence>
<name>A0A1I4B6N3_9PROT</name>
<organism evidence="6 7">
    <name type="scientific">Nitrosomonas aestuarii</name>
    <dbReference type="NCBI Taxonomy" id="52441"/>
    <lineage>
        <taxon>Bacteria</taxon>
        <taxon>Pseudomonadati</taxon>
        <taxon>Pseudomonadota</taxon>
        <taxon>Betaproteobacteria</taxon>
        <taxon>Nitrosomonadales</taxon>
        <taxon>Nitrosomonadaceae</taxon>
        <taxon>Nitrosomonas</taxon>
    </lineage>
</organism>
<accession>A0A1I4B6N3</accession>
<evidence type="ECO:0000313" key="7">
    <source>
        <dbReference type="Proteomes" id="UP000199533"/>
    </source>
</evidence>
<proteinExistence type="inferred from homology"/>
<dbReference type="STRING" id="52441.SAMN05216302_101168"/>
<dbReference type="GO" id="GO:0003690">
    <property type="term" value="F:double-stranded DNA binding"/>
    <property type="evidence" value="ECO:0007669"/>
    <property type="project" value="TreeGrafter"/>
</dbReference>
<evidence type="ECO:0000256" key="1">
    <source>
        <dbReference type="ARBA" id="ARBA00004453"/>
    </source>
</evidence>
<gene>
    <name evidence="6" type="ORF">SAMN05216302_101168</name>
</gene>
<sequence>MFKNLTILRSPQGFMPDINRINEHLSIPNELGSKWSIIRNNEPMLNIHNQILLVMETQKKSIPASVVKKEVEIRVKKFITETGDEAMAKSKSFLRDMKETVVEHLWAKAFVTSSFTKIWIDPVNGYTCIDSTSKGRVDEAVNLMIMSGMKFSRPDTKVDAGNFMRRMLISDGDIDYGHVGQDCDFEFHVGRSCEIEGEGGRSIRYKNEPLDTEEVKTHLMSKMVNKLELSLDDSVSFVLHKGALAVSKLDILGTNEADAESKEEQFDNDFILATGTYSKLVAALIDALGGEVSHESQQSQEVEHA</sequence>
<evidence type="ECO:0000256" key="2">
    <source>
        <dbReference type="ARBA" id="ARBA00008657"/>
    </source>
</evidence>
<dbReference type="GO" id="GO:0043590">
    <property type="term" value="C:bacterial nucleoid"/>
    <property type="evidence" value="ECO:0007669"/>
    <property type="project" value="TreeGrafter"/>
</dbReference>